<dbReference type="Pfam" id="PF01872">
    <property type="entry name" value="RibD_C"/>
    <property type="match status" value="1"/>
</dbReference>
<dbReference type="NCBIfam" id="TIGR00227">
    <property type="entry name" value="ribD_Cterm"/>
    <property type="match status" value="1"/>
</dbReference>
<dbReference type="NCBIfam" id="TIGR00326">
    <property type="entry name" value="eubact_ribD"/>
    <property type="match status" value="1"/>
</dbReference>
<evidence type="ECO:0000256" key="6">
    <source>
        <dbReference type="ARBA" id="ARBA00022619"/>
    </source>
</evidence>
<feature type="active site" description="Proton donor" evidence="14">
    <location>
        <position position="64"/>
    </location>
</feature>
<comment type="similarity">
    <text evidence="4 13">In the N-terminal section; belongs to the cytidine and deoxycytidylate deaminase family.</text>
</comment>
<evidence type="ECO:0000259" key="17">
    <source>
        <dbReference type="PROSITE" id="PS51747"/>
    </source>
</evidence>
<evidence type="ECO:0000256" key="14">
    <source>
        <dbReference type="PIRSR" id="PIRSR006769-1"/>
    </source>
</evidence>
<feature type="binding site" evidence="16">
    <location>
        <position position="90"/>
    </location>
    <ligand>
        <name>Zn(2+)</name>
        <dbReference type="ChEBI" id="CHEBI:29105"/>
        <note>catalytic</note>
    </ligand>
</feature>
<dbReference type="GO" id="GO:0008270">
    <property type="term" value="F:zinc ion binding"/>
    <property type="evidence" value="ECO:0007669"/>
    <property type="project" value="InterPro"/>
</dbReference>
<evidence type="ECO:0000256" key="11">
    <source>
        <dbReference type="ARBA" id="ARBA00023002"/>
    </source>
</evidence>
<dbReference type="UniPathway" id="UPA00275">
    <property type="reaction ID" value="UER00401"/>
</dbReference>
<dbReference type="FunFam" id="3.40.140.10:FF:000025">
    <property type="entry name" value="Riboflavin biosynthesis protein RibD"/>
    <property type="match status" value="1"/>
</dbReference>
<feature type="binding site" evidence="16">
    <location>
        <position position="99"/>
    </location>
    <ligand>
        <name>Zn(2+)</name>
        <dbReference type="ChEBI" id="CHEBI:29105"/>
        <note>catalytic</note>
    </ligand>
</feature>
<feature type="binding site" evidence="15">
    <location>
        <position position="222"/>
    </location>
    <ligand>
        <name>substrate</name>
    </ligand>
</feature>
<feature type="binding site" evidence="15">
    <location>
        <position position="185"/>
    </location>
    <ligand>
        <name>NADP(+)</name>
        <dbReference type="ChEBI" id="CHEBI:58349"/>
    </ligand>
</feature>
<comment type="catalytic activity">
    <reaction evidence="13">
        <text>2,5-diamino-6-hydroxy-4-(5-phosphoribosylamino)-pyrimidine + H2O + H(+) = 5-amino-6-(5-phospho-D-ribosylamino)uracil + NH4(+)</text>
        <dbReference type="Rhea" id="RHEA:21868"/>
        <dbReference type="ChEBI" id="CHEBI:15377"/>
        <dbReference type="ChEBI" id="CHEBI:15378"/>
        <dbReference type="ChEBI" id="CHEBI:28938"/>
        <dbReference type="ChEBI" id="CHEBI:58453"/>
        <dbReference type="ChEBI" id="CHEBI:58614"/>
        <dbReference type="EC" id="3.5.4.26"/>
    </reaction>
</comment>
<dbReference type="PANTHER" id="PTHR38011">
    <property type="entry name" value="DIHYDROFOLATE REDUCTASE FAMILY PROTEIN (AFU_ORTHOLOGUE AFUA_8G06820)"/>
    <property type="match status" value="1"/>
</dbReference>
<dbReference type="InterPro" id="IPR002734">
    <property type="entry name" value="RibDG_C"/>
</dbReference>
<keyword evidence="9 13" id="KW-0862">Zinc</keyword>
<dbReference type="GO" id="GO:0008703">
    <property type="term" value="F:5-amino-6-(5-phosphoribosylamino)uracil reductase activity"/>
    <property type="evidence" value="ECO:0007669"/>
    <property type="project" value="UniProtKB-EC"/>
</dbReference>
<dbReference type="Proteomes" id="UP000528457">
    <property type="component" value="Unassembled WGS sequence"/>
</dbReference>
<proteinExistence type="inferred from homology"/>
<dbReference type="Gene3D" id="3.40.140.10">
    <property type="entry name" value="Cytidine Deaminase, domain 2"/>
    <property type="match status" value="1"/>
</dbReference>
<accession>A0A7X0JSX4</accession>
<dbReference type="InterPro" id="IPR004794">
    <property type="entry name" value="Eubact_RibD"/>
</dbReference>
<feature type="binding site" evidence="15">
    <location>
        <position position="320"/>
    </location>
    <ligand>
        <name>substrate</name>
    </ligand>
</feature>
<comment type="caution">
    <text evidence="18">The sequence shown here is derived from an EMBL/GenBank/DDBJ whole genome shotgun (WGS) entry which is preliminary data.</text>
</comment>
<dbReference type="InterPro" id="IPR050765">
    <property type="entry name" value="Riboflavin_Biosynth_HTPR"/>
</dbReference>
<dbReference type="InterPro" id="IPR024072">
    <property type="entry name" value="DHFR-like_dom_sf"/>
</dbReference>
<evidence type="ECO:0000256" key="9">
    <source>
        <dbReference type="ARBA" id="ARBA00022833"/>
    </source>
</evidence>
<feature type="binding site" evidence="15">
    <location>
        <position position="199"/>
    </location>
    <ligand>
        <name>NADP(+)</name>
        <dbReference type="ChEBI" id="CHEBI:58349"/>
    </ligand>
</feature>
<keyword evidence="10 13" id="KW-0521">NADP</keyword>
<dbReference type="AlphaFoldDB" id="A0A7X0JSX4"/>
<evidence type="ECO:0000256" key="4">
    <source>
        <dbReference type="ARBA" id="ARBA00005259"/>
    </source>
</evidence>
<comment type="function">
    <text evidence="1 13">Converts 2,5-diamino-6-(ribosylamino)-4(3h)-pyrimidinone 5'-phosphate into 5-amino-6-(ribosylamino)-2,4(1h,3h)-pyrimidinedione 5'-phosphate.</text>
</comment>
<dbReference type="SUPFAM" id="SSF53597">
    <property type="entry name" value="Dihydrofolate reductase-like"/>
    <property type="match status" value="1"/>
</dbReference>
<feature type="binding site" evidence="15">
    <location>
        <position position="215"/>
    </location>
    <ligand>
        <name>NADP(+)</name>
        <dbReference type="ChEBI" id="CHEBI:58349"/>
    </ligand>
</feature>
<feature type="binding site" evidence="15">
    <location>
        <position position="248"/>
    </location>
    <ligand>
        <name>NADP(+)</name>
        <dbReference type="ChEBI" id="CHEBI:58349"/>
    </ligand>
</feature>
<evidence type="ECO:0000256" key="12">
    <source>
        <dbReference type="ARBA" id="ARBA00023268"/>
    </source>
</evidence>
<dbReference type="InParanoid" id="A0A7X0JSX4"/>
<evidence type="ECO:0000256" key="10">
    <source>
        <dbReference type="ARBA" id="ARBA00022857"/>
    </source>
</evidence>
<dbReference type="EC" id="1.1.1.193" evidence="13"/>
<keyword evidence="8 13" id="KW-0378">Hydrolase</keyword>
<dbReference type="Gene3D" id="3.40.430.10">
    <property type="entry name" value="Dihydrofolate Reductase, subunit A"/>
    <property type="match status" value="1"/>
</dbReference>
<dbReference type="InterPro" id="IPR011549">
    <property type="entry name" value="RibD_C"/>
</dbReference>
<dbReference type="InterPro" id="IPR016193">
    <property type="entry name" value="Cytidine_deaminase-like"/>
</dbReference>
<gene>
    <name evidence="18" type="ORF">HNR48_001103</name>
</gene>
<comment type="similarity">
    <text evidence="5 13">In the C-terminal section; belongs to the HTP reductase family.</text>
</comment>
<dbReference type="PROSITE" id="PS00903">
    <property type="entry name" value="CYT_DCMP_DEAMINASES_1"/>
    <property type="match status" value="1"/>
</dbReference>
<evidence type="ECO:0000256" key="5">
    <source>
        <dbReference type="ARBA" id="ARBA00007417"/>
    </source>
</evidence>
<reference evidence="18 19" key="1">
    <citation type="submission" date="2020-08" db="EMBL/GenBank/DDBJ databases">
        <title>Genomic Encyclopedia of Type Strains, Phase IV (KMG-IV): sequencing the most valuable type-strain genomes for metagenomic binning, comparative biology and taxonomic classification.</title>
        <authorList>
            <person name="Goeker M."/>
        </authorList>
    </citation>
    <scope>NUCLEOTIDE SEQUENCE [LARGE SCALE GENOMIC DNA]</scope>
    <source>
        <strain evidence="18 19">DSM 22368</strain>
    </source>
</reference>
<evidence type="ECO:0000256" key="13">
    <source>
        <dbReference type="PIRNR" id="PIRNR006769"/>
    </source>
</evidence>
<evidence type="ECO:0000256" key="3">
    <source>
        <dbReference type="ARBA" id="ARBA00004910"/>
    </source>
</evidence>
<evidence type="ECO:0000313" key="19">
    <source>
        <dbReference type="Proteomes" id="UP000528457"/>
    </source>
</evidence>
<dbReference type="PANTHER" id="PTHR38011:SF7">
    <property type="entry name" value="2,5-DIAMINO-6-RIBOSYLAMINO-4(3H)-PYRIMIDINONE 5'-PHOSPHATE REDUCTASE"/>
    <property type="match status" value="1"/>
</dbReference>
<comment type="pathway">
    <text evidence="3 13">Cofactor biosynthesis; riboflavin biosynthesis; 5-amino-6-(D-ribitylamino)uracil from GTP: step 3/4.</text>
</comment>
<sequence>MQTNELHDSPPVLNDEHWMARAIELAKKGWYSTMPNPRVGCVLVKNGQVLAEGWHQRPGQGHAEVEAIAAAVNVGAEIKGATAYVTLEPCSHHGKTGPCCEALAEAGVRRVVYGMEDPNPQVSARGLEYLRSQGVEVHGPVLEDECRALNPGFISRMLHRRPLVRLKLAMSLDARTAMANGESKWITSAAARSDVQRLRAGSCAVISGIESILQDNPAMNVRRDDLGLSKDLCDLATERQPIRVILDSALRMDPKSQLLSKPGKVLICTLDDPQSEKAKALKAVCPELEVIQAKAWQDRIDLHWLVSELGKRECNEVLVETGASLAGSFLRRGLLDELIIYMAPKLLGSKARPIFELPLDTMAAHLPLMIDSIEPIGQDWKITARPDIES</sequence>
<feature type="binding site" evidence="15">
    <location>
        <begin position="322"/>
        <end position="328"/>
    </location>
    <ligand>
        <name>NADP(+)</name>
        <dbReference type="ChEBI" id="CHEBI:58349"/>
    </ligand>
</feature>
<evidence type="ECO:0000256" key="2">
    <source>
        <dbReference type="ARBA" id="ARBA00004882"/>
    </source>
</evidence>
<dbReference type="InterPro" id="IPR002125">
    <property type="entry name" value="CMP_dCMP_dom"/>
</dbReference>
<organism evidence="18 19">
    <name type="scientific">Pseudoteredinibacter isoporae</name>
    <dbReference type="NCBI Taxonomy" id="570281"/>
    <lineage>
        <taxon>Bacteria</taxon>
        <taxon>Pseudomonadati</taxon>
        <taxon>Pseudomonadota</taxon>
        <taxon>Gammaproteobacteria</taxon>
        <taxon>Cellvibrionales</taxon>
        <taxon>Cellvibrionaceae</taxon>
        <taxon>Pseudoteredinibacter</taxon>
    </lineage>
</organism>
<evidence type="ECO:0000256" key="7">
    <source>
        <dbReference type="ARBA" id="ARBA00022723"/>
    </source>
</evidence>
<feature type="domain" description="CMP/dCMP-type deaminase" evidence="17">
    <location>
        <begin position="13"/>
        <end position="129"/>
    </location>
</feature>
<dbReference type="GO" id="GO:0009231">
    <property type="term" value="P:riboflavin biosynthetic process"/>
    <property type="evidence" value="ECO:0007669"/>
    <property type="project" value="UniProtKB-UniPathway"/>
</dbReference>
<dbReference type="InterPro" id="IPR016192">
    <property type="entry name" value="APOBEC/CMP_deaminase_Zn-bd"/>
</dbReference>
<evidence type="ECO:0000256" key="15">
    <source>
        <dbReference type="PIRSR" id="PIRSR006769-2"/>
    </source>
</evidence>
<keyword evidence="12" id="KW-0511">Multifunctional enzyme</keyword>
<keyword evidence="19" id="KW-1185">Reference proteome</keyword>
<dbReference type="SUPFAM" id="SSF53927">
    <property type="entry name" value="Cytidine deaminase-like"/>
    <property type="match status" value="1"/>
</dbReference>
<evidence type="ECO:0000256" key="1">
    <source>
        <dbReference type="ARBA" id="ARBA00002151"/>
    </source>
</evidence>
<dbReference type="EMBL" id="JACHHT010000001">
    <property type="protein sequence ID" value="MBB6520825.1"/>
    <property type="molecule type" value="Genomic_DNA"/>
</dbReference>
<name>A0A7X0JSX4_9GAMM</name>
<dbReference type="Pfam" id="PF00383">
    <property type="entry name" value="dCMP_cyt_deam_1"/>
    <property type="match status" value="1"/>
</dbReference>
<feature type="binding site" evidence="15">
    <location>
        <position position="183"/>
    </location>
    <ligand>
        <name>substrate</name>
    </ligand>
</feature>
<evidence type="ECO:0000256" key="16">
    <source>
        <dbReference type="PIRSR" id="PIRSR006769-3"/>
    </source>
</evidence>
<evidence type="ECO:0000313" key="18">
    <source>
        <dbReference type="EMBL" id="MBB6520825.1"/>
    </source>
</evidence>
<keyword evidence="7 13" id="KW-0479">Metal-binding</keyword>
<dbReference type="CDD" id="cd01284">
    <property type="entry name" value="Riboflavin_deaminase-reductase"/>
    <property type="match status" value="1"/>
</dbReference>
<comment type="cofactor">
    <cofactor evidence="13 16">
        <name>Zn(2+)</name>
        <dbReference type="ChEBI" id="CHEBI:29105"/>
    </cofactor>
    <text evidence="13 16">Binds 1 zinc ion.</text>
</comment>
<dbReference type="EC" id="3.5.4.26" evidence="13"/>
<keyword evidence="11 13" id="KW-0560">Oxidoreductase</keyword>
<dbReference type="GO" id="GO:0050661">
    <property type="term" value="F:NADP binding"/>
    <property type="evidence" value="ECO:0007669"/>
    <property type="project" value="InterPro"/>
</dbReference>
<evidence type="ECO:0000256" key="8">
    <source>
        <dbReference type="ARBA" id="ARBA00022801"/>
    </source>
</evidence>
<dbReference type="PROSITE" id="PS51747">
    <property type="entry name" value="CYT_DCMP_DEAMINASES_2"/>
    <property type="match status" value="1"/>
</dbReference>
<dbReference type="PIRSF" id="PIRSF006769">
    <property type="entry name" value="RibD"/>
    <property type="match status" value="1"/>
</dbReference>
<comment type="catalytic activity">
    <reaction evidence="13">
        <text>5-amino-6-(5-phospho-D-ribitylamino)uracil + NADP(+) = 5-amino-6-(5-phospho-D-ribosylamino)uracil + NADPH + H(+)</text>
        <dbReference type="Rhea" id="RHEA:17845"/>
        <dbReference type="ChEBI" id="CHEBI:15378"/>
        <dbReference type="ChEBI" id="CHEBI:57783"/>
        <dbReference type="ChEBI" id="CHEBI:58349"/>
        <dbReference type="ChEBI" id="CHEBI:58421"/>
        <dbReference type="ChEBI" id="CHEBI:58453"/>
        <dbReference type="EC" id="1.1.1.193"/>
    </reaction>
</comment>
<keyword evidence="6 13" id="KW-0686">Riboflavin biosynthesis</keyword>
<dbReference type="GO" id="GO:0008835">
    <property type="term" value="F:diaminohydroxyphosphoribosylaminopyrimidine deaminase activity"/>
    <property type="evidence" value="ECO:0007669"/>
    <property type="project" value="UniProtKB-EC"/>
</dbReference>
<dbReference type="RefSeq" id="WP_341800975.1">
    <property type="nucleotide sequence ID" value="NZ_JAAONY010000001.1"/>
</dbReference>
<dbReference type="FunCoup" id="A0A7X0JSX4">
    <property type="interactions" value="531"/>
</dbReference>
<comment type="pathway">
    <text evidence="2 13">Cofactor biosynthesis; riboflavin biosynthesis; 5-amino-6-(D-ribitylamino)uracil from GTP: step 2/4.</text>
</comment>
<feature type="binding site" evidence="15">
    <location>
        <position position="169"/>
    </location>
    <ligand>
        <name>NADP(+)</name>
        <dbReference type="ChEBI" id="CHEBI:58349"/>
    </ligand>
</feature>
<protein>
    <recommendedName>
        <fullName evidence="13">Riboflavin biosynthesis protein RibD</fullName>
    </recommendedName>
    <domain>
        <recommendedName>
            <fullName evidence="13">Diaminohydroxyphosphoribosylaminopyrimidine deaminase</fullName>
            <shortName evidence="13">DRAP deaminase</shortName>
            <ecNumber evidence="13">3.5.4.26</ecNumber>
        </recommendedName>
        <alternativeName>
            <fullName evidence="13">Riboflavin-specific deaminase</fullName>
        </alternativeName>
    </domain>
    <domain>
        <recommendedName>
            <fullName evidence="13">5-amino-6-(5-phosphoribosylamino)uracil reductase</fullName>
            <ecNumber evidence="13">1.1.1.193</ecNumber>
        </recommendedName>
        <alternativeName>
            <fullName evidence="13">HTP reductase</fullName>
        </alternativeName>
    </domain>
</protein>
<feature type="binding site" evidence="16">
    <location>
        <position position="62"/>
    </location>
    <ligand>
        <name>Zn(2+)</name>
        <dbReference type="ChEBI" id="CHEBI:29105"/>
        <note>catalytic</note>
    </ligand>
</feature>